<gene>
    <name evidence="1" type="ordered locus">TUZN_1358</name>
</gene>
<dbReference type="STRING" id="999630.TUZN_1358"/>
<proteinExistence type="predicted"/>
<name>F2L198_THEU7</name>
<evidence type="ECO:0000313" key="2">
    <source>
        <dbReference type="Proteomes" id="UP000008138"/>
    </source>
</evidence>
<organism evidence="1 2">
    <name type="scientific">Thermoproteus uzoniensis (strain 768-20)</name>
    <dbReference type="NCBI Taxonomy" id="999630"/>
    <lineage>
        <taxon>Archaea</taxon>
        <taxon>Thermoproteota</taxon>
        <taxon>Thermoprotei</taxon>
        <taxon>Thermoproteales</taxon>
        <taxon>Thermoproteaceae</taxon>
        <taxon>Thermoproteus</taxon>
    </lineage>
</organism>
<dbReference type="Proteomes" id="UP000008138">
    <property type="component" value="Chromosome"/>
</dbReference>
<dbReference type="OrthoDB" id="27633at2157"/>
<reference evidence="1 2" key="1">
    <citation type="journal article" date="2011" name="J. Bacteriol.">
        <title>Complete genome sequence of the thermoacidophilic crenarchaeon Thermoproteus uzoniensis 768-20.</title>
        <authorList>
            <person name="Mardanov A.V."/>
            <person name="Gumerov V.M."/>
            <person name="Beletsky A.V."/>
            <person name="Prokofeva M.I."/>
            <person name="Bonch-Osmolovskaya E.A."/>
            <person name="Ravin N.V."/>
            <person name="Skryabin K.G."/>
        </authorList>
    </citation>
    <scope>NUCLEOTIDE SEQUENCE [LARGE SCALE GENOMIC DNA]</scope>
    <source>
        <strain evidence="1 2">768-20</strain>
    </source>
</reference>
<reference key="2">
    <citation type="submission" date="2011-03" db="EMBL/GenBank/DDBJ databases">
        <title>Complete genome sequence of the thermoacidophilic crenarchaeon Thermoproteus uzoniensis 768-20.</title>
        <authorList>
            <person name="Mardanov A.V."/>
            <person name="Gumerov V.M."/>
            <person name="Beletsky A.V."/>
            <person name="Prokofeva M.I."/>
            <person name="Bonch-Osmolovskaya E.A."/>
            <person name="Ravin N.V."/>
            <person name="Skryabin K.G."/>
        </authorList>
    </citation>
    <scope>NUCLEOTIDE SEQUENCE</scope>
    <source>
        <strain>768-20</strain>
    </source>
</reference>
<keyword evidence="2" id="KW-1185">Reference proteome</keyword>
<dbReference type="KEGG" id="tuz:TUZN_1358"/>
<dbReference type="HOGENOM" id="CLU_1954740_0_0_2"/>
<dbReference type="RefSeq" id="WP_013680170.1">
    <property type="nucleotide sequence ID" value="NC_015315.1"/>
</dbReference>
<evidence type="ECO:0000313" key="1">
    <source>
        <dbReference type="EMBL" id="AEA12834.1"/>
    </source>
</evidence>
<dbReference type="AlphaFoldDB" id="F2L198"/>
<dbReference type="EMBL" id="CP002590">
    <property type="protein sequence ID" value="AEA12834.1"/>
    <property type="molecule type" value="Genomic_DNA"/>
</dbReference>
<protein>
    <submittedName>
        <fullName evidence="1">Uncharacterized protein</fullName>
    </submittedName>
</protein>
<accession>F2L198</accession>
<dbReference type="GeneID" id="10360885"/>
<dbReference type="eggNOG" id="arCOG05514">
    <property type="taxonomic scope" value="Archaea"/>
</dbReference>
<sequence length="131" mass="14997">MERLLAGELEHLTELLKLRGAVEDEYMAAFLDGIIREIHLRVRLLEALDIPDLPHDGERLDVNEVVTRLNEMCERYEAHMALMKSLRASAKTQLELEVVAAMEKSIERTHLMLRMLINALTEFSKTAKSSP</sequence>